<dbReference type="AlphaFoldDB" id="A0A9K3GEW2"/>
<gene>
    <name evidence="1" type="ORF">KIPB_000697</name>
</gene>
<accession>A0A9K3GEW2</accession>
<name>A0A9K3GEW2_9EUKA</name>
<reference evidence="1 2" key="1">
    <citation type="journal article" date="2018" name="PLoS ONE">
        <title>The draft genome of Kipferlia bialata reveals reductive genome evolution in fornicate parasites.</title>
        <authorList>
            <person name="Tanifuji G."/>
            <person name="Takabayashi S."/>
            <person name="Kume K."/>
            <person name="Takagi M."/>
            <person name="Nakayama T."/>
            <person name="Kamikawa R."/>
            <person name="Inagaki Y."/>
            <person name="Hashimoto T."/>
        </authorList>
    </citation>
    <scope>NUCLEOTIDE SEQUENCE [LARGE SCALE GENOMIC DNA]</scope>
    <source>
        <strain evidence="1">NY0173</strain>
    </source>
</reference>
<dbReference type="Proteomes" id="UP000265618">
    <property type="component" value="Unassembled WGS sequence"/>
</dbReference>
<comment type="caution">
    <text evidence="1">The sequence shown here is derived from an EMBL/GenBank/DDBJ whole genome shotgun (WGS) entry which is preliminary data.</text>
</comment>
<proteinExistence type="predicted"/>
<organism evidence="1 2">
    <name type="scientific">Kipferlia bialata</name>
    <dbReference type="NCBI Taxonomy" id="797122"/>
    <lineage>
        <taxon>Eukaryota</taxon>
        <taxon>Metamonada</taxon>
        <taxon>Carpediemonas-like organisms</taxon>
        <taxon>Kipferlia</taxon>
    </lineage>
</organism>
<sequence>MGGWPGIKSFVRGPSASLYDITTTYRSCQPYVELERDGEVYDVIGFQKSTTEDEFREALEEAGCLLH</sequence>
<evidence type="ECO:0000313" key="1">
    <source>
        <dbReference type="EMBL" id="GIQ79980.1"/>
    </source>
</evidence>
<evidence type="ECO:0000313" key="2">
    <source>
        <dbReference type="Proteomes" id="UP000265618"/>
    </source>
</evidence>
<keyword evidence="2" id="KW-1185">Reference proteome</keyword>
<protein>
    <submittedName>
        <fullName evidence="1">Uncharacterized protein</fullName>
    </submittedName>
</protein>
<dbReference type="EMBL" id="BDIP01000086">
    <property type="protein sequence ID" value="GIQ79980.1"/>
    <property type="molecule type" value="Genomic_DNA"/>
</dbReference>